<reference evidence="2 3" key="1">
    <citation type="submission" date="2024-11" db="EMBL/GenBank/DDBJ databases">
        <title>Adaptive evolution of stress response genes in parasites aligns with host niche diversity.</title>
        <authorList>
            <person name="Hahn C."/>
            <person name="Resl P."/>
        </authorList>
    </citation>
    <scope>NUCLEOTIDE SEQUENCE [LARGE SCALE GENOMIC DNA]</scope>
    <source>
        <strain evidence="2">EGGRZ-B1_66</strain>
        <tissue evidence="2">Body</tissue>
    </source>
</reference>
<feature type="compositionally biased region" description="Polar residues" evidence="1">
    <location>
        <begin position="79"/>
        <end position="92"/>
    </location>
</feature>
<feature type="compositionally biased region" description="Low complexity" evidence="1">
    <location>
        <begin position="46"/>
        <end position="57"/>
    </location>
</feature>
<dbReference type="EMBL" id="JBJKFK010000589">
    <property type="protein sequence ID" value="KAL3316157.1"/>
    <property type="molecule type" value="Genomic_DNA"/>
</dbReference>
<dbReference type="AlphaFoldDB" id="A0ABD2Q9E4"/>
<accession>A0ABD2Q9E4</accession>
<keyword evidence="3" id="KW-1185">Reference proteome</keyword>
<proteinExistence type="predicted"/>
<sequence>MFRCMSKRRSTPPVSRKRIHSVDTGPESTPVSSPALVKRKSATLEPSQSKSQPQRSRSLVKNIFGPCNWRSTSRKDRSQSNTITPTNQSTPRKSVLDSAFIDETSAADSTTLSSTQPPLCRQDTPSPRKQVSLCLALPKDHYATAMAT</sequence>
<evidence type="ECO:0000313" key="3">
    <source>
        <dbReference type="Proteomes" id="UP001626550"/>
    </source>
</evidence>
<feature type="region of interest" description="Disordered" evidence="1">
    <location>
        <begin position="1"/>
        <end position="128"/>
    </location>
</feature>
<gene>
    <name evidence="2" type="ORF">Ciccas_005196</name>
</gene>
<comment type="caution">
    <text evidence="2">The sequence shown here is derived from an EMBL/GenBank/DDBJ whole genome shotgun (WGS) entry which is preliminary data.</text>
</comment>
<feature type="compositionally biased region" description="Basic residues" evidence="1">
    <location>
        <begin position="1"/>
        <end position="19"/>
    </location>
</feature>
<name>A0ABD2Q9E4_9PLAT</name>
<evidence type="ECO:0000313" key="2">
    <source>
        <dbReference type="EMBL" id="KAL3316157.1"/>
    </source>
</evidence>
<evidence type="ECO:0000256" key="1">
    <source>
        <dbReference type="SAM" id="MobiDB-lite"/>
    </source>
</evidence>
<organism evidence="2 3">
    <name type="scientific">Cichlidogyrus casuarinus</name>
    <dbReference type="NCBI Taxonomy" id="1844966"/>
    <lineage>
        <taxon>Eukaryota</taxon>
        <taxon>Metazoa</taxon>
        <taxon>Spiralia</taxon>
        <taxon>Lophotrochozoa</taxon>
        <taxon>Platyhelminthes</taxon>
        <taxon>Monogenea</taxon>
        <taxon>Monopisthocotylea</taxon>
        <taxon>Dactylogyridea</taxon>
        <taxon>Ancyrocephalidae</taxon>
        <taxon>Cichlidogyrus</taxon>
    </lineage>
</organism>
<feature type="compositionally biased region" description="Low complexity" evidence="1">
    <location>
        <begin position="104"/>
        <end position="115"/>
    </location>
</feature>
<dbReference type="Proteomes" id="UP001626550">
    <property type="component" value="Unassembled WGS sequence"/>
</dbReference>
<protein>
    <submittedName>
        <fullName evidence="2">Uncharacterized protein</fullName>
    </submittedName>
</protein>